<sequence>MILDDINRDQAFVVAVLYKYYTEKVNAGSTPEEANDFKDQYSLQENYFCDKDLDEFLKNSKVLWDKGYIDGDWDGEKVDNIRISQKGFDAVDTNLLSN</sequence>
<evidence type="ECO:0000313" key="1">
    <source>
        <dbReference type="EMBL" id="RZI04053.1"/>
    </source>
</evidence>
<gene>
    <name evidence="1" type="ORF">EIG99_01830</name>
</gene>
<name>A0A4Q7CPM0_9STAP</name>
<evidence type="ECO:0000313" key="2">
    <source>
        <dbReference type="Proteomes" id="UP000293854"/>
    </source>
</evidence>
<dbReference type="EMBL" id="RQTE01000039">
    <property type="protein sequence ID" value="RZI04053.1"/>
    <property type="molecule type" value="Genomic_DNA"/>
</dbReference>
<comment type="caution">
    <text evidence="1">The sequence shown here is derived from an EMBL/GenBank/DDBJ whole genome shotgun (WGS) entry which is preliminary data.</text>
</comment>
<dbReference type="Proteomes" id="UP000293854">
    <property type="component" value="Unassembled WGS sequence"/>
</dbReference>
<reference evidence="1 2" key="1">
    <citation type="submission" date="2018-11" db="EMBL/GenBank/DDBJ databases">
        <title>Genomic profiling of Staphylococcus species from a Poultry farm system in KwaZulu-Natal, South Africa.</title>
        <authorList>
            <person name="Amoako D.G."/>
            <person name="Somboro A.M."/>
            <person name="Abia A.L.K."/>
            <person name="Bester L.A."/>
            <person name="Essack S.Y."/>
        </authorList>
    </citation>
    <scope>NUCLEOTIDE SEQUENCE [LARGE SCALE GENOMIC DNA]</scope>
    <source>
        <strain evidence="1 2">SA11</strain>
    </source>
</reference>
<accession>A0A4Q7CPM0</accession>
<dbReference type="AlphaFoldDB" id="A0A4Q7CPM0"/>
<organism evidence="1 2">
    <name type="scientific">Staphylococcus condimenti</name>
    <dbReference type="NCBI Taxonomy" id="70255"/>
    <lineage>
        <taxon>Bacteria</taxon>
        <taxon>Bacillati</taxon>
        <taxon>Bacillota</taxon>
        <taxon>Bacilli</taxon>
        <taxon>Bacillales</taxon>
        <taxon>Staphylococcaceae</taxon>
        <taxon>Staphylococcus</taxon>
    </lineage>
</organism>
<evidence type="ECO:0008006" key="3">
    <source>
        <dbReference type="Google" id="ProtNLM"/>
    </source>
</evidence>
<protein>
    <recommendedName>
        <fullName evidence="3">Phage protein</fullName>
    </recommendedName>
</protein>
<proteinExistence type="predicted"/>